<reference evidence="3 4" key="1">
    <citation type="journal article" date="2016" name="G3 (Bethesda)">
        <title>First Draft Assembly and Annotation of the Genome of a California Endemic Oak Quercus lobata Nee (Fagaceae).</title>
        <authorList>
            <person name="Sork V.L."/>
            <person name="Fitz-Gibbon S.T."/>
            <person name="Puiu D."/>
            <person name="Crepeau M."/>
            <person name="Gugger P.F."/>
            <person name="Sherman R."/>
            <person name="Stevens K."/>
            <person name="Langley C.H."/>
            <person name="Pellegrini M."/>
            <person name="Salzberg S.L."/>
        </authorList>
    </citation>
    <scope>NUCLEOTIDE SEQUENCE [LARGE SCALE GENOMIC DNA]</scope>
    <source>
        <strain evidence="3 4">cv. SW786</strain>
    </source>
</reference>
<feature type="compositionally biased region" description="Basic and acidic residues" evidence="1">
    <location>
        <begin position="102"/>
        <end position="125"/>
    </location>
</feature>
<dbReference type="EMBL" id="LRBV02000005">
    <property type="status" value="NOT_ANNOTATED_CDS"/>
    <property type="molecule type" value="Genomic_DNA"/>
</dbReference>
<organism evidence="3 4">
    <name type="scientific">Quercus lobata</name>
    <name type="common">Valley oak</name>
    <dbReference type="NCBI Taxonomy" id="97700"/>
    <lineage>
        <taxon>Eukaryota</taxon>
        <taxon>Viridiplantae</taxon>
        <taxon>Streptophyta</taxon>
        <taxon>Embryophyta</taxon>
        <taxon>Tracheophyta</taxon>
        <taxon>Spermatophyta</taxon>
        <taxon>Magnoliopsida</taxon>
        <taxon>eudicotyledons</taxon>
        <taxon>Gunneridae</taxon>
        <taxon>Pentapetalae</taxon>
        <taxon>rosids</taxon>
        <taxon>fabids</taxon>
        <taxon>Fagales</taxon>
        <taxon>Fagaceae</taxon>
        <taxon>Quercus</taxon>
    </lineage>
</organism>
<dbReference type="InParanoid" id="A0A7N2LNS7"/>
<dbReference type="GO" id="GO:0046872">
    <property type="term" value="F:metal ion binding"/>
    <property type="evidence" value="ECO:0007669"/>
    <property type="project" value="InterPro"/>
</dbReference>
<sequence>MPSDKIYYHDVYNDLGDPVKGFEYMRPTLEAEKNPHPRRCCTRCPHTSTDTGYCKGFSDLNNLYNERTLVGMKSQDRRSQMKRSLPMMIVEVQNVTRSQARGHKESPAHGKEKGRLGGLKGKEAWPNKTKRT</sequence>
<proteinExistence type="predicted"/>
<dbReference type="SUPFAM" id="SSF48484">
    <property type="entry name" value="Lipoxigenase"/>
    <property type="match status" value="1"/>
</dbReference>
<dbReference type="Gramene" id="QL05p040577:mrna">
    <property type="protein sequence ID" value="QL05p040577:mrna"/>
    <property type="gene ID" value="QL05p040577"/>
</dbReference>
<name>A0A7N2LNS7_QUELO</name>
<accession>A0A7N2LNS7</accession>
<dbReference type="Gene3D" id="4.10.375.10">
    <property type="entry name" value="Lipoxygenase-1, Domain 2"/>
    <property type="match status" value="1"/>
</dbReference>
<evidence type="ECO:0000313" key="4">
    <source>
        <dbReference type="Proteomes" id="UP000594261"/>
    </source>
</evidence>
<reference evidence="3" key="2">
    <citation type="submission" date="2021-01" db="UniProtKB">
        <authorList>
            <consortium name="EnsemblPlants"/>
        </authorList>
    </citation>
    <scope>IDENTIFICATION</scope>
</reference>
<dbReference type="InterPro" id="IPR013819">
    <property type="entry name" value="LipOase_C"/>
</dbReference>
<evidence type="ECO:0000313" key="3">
    <source>
        <dbReference type="EnsemblPlants" id="QL05p040577:mrna"/>
    </source>
</evidence>
<evidence type="ECO:0000256" key="1">
    <source>
        <dbReference type="SAM" id="MobiDB-lite"/>
    </source>
</evidence>
<dbReference type="AlphaFoldDB" id="A0A7N2LNS7"/>
<dbReference type="EnsemblPlants" id="QL05p040577:mrna">
    <property type="protein sequence ID" value="QL05p040577:mrna"/>
    <property type="gene ID" value="QL05p040577"/>
</dbReference>
<feature type="region of interest" description="Disordered" evidence="1">
    <location>
        <begin position="96"/>
        <end position="132"/>
    </location>
</feature>
<feature type="domain" description="Lipoxygenase" evidence="2">
    <location>
        <begin position="3"/>
        <end position="76"/>
    </location>
</feature>
<dbReference type="GO" id="GO:0016702">
    <property type="term" value="F:oxidoreductase activity, acting on single donors with incorporation of molecular oxygen, incorporation of two atoms of oxygen"/>
    <property type="evidence" value="ECO:0007669"/>
    <property type="project" value="InterPro"/>
</dbReference>
<protein>
    <recommendedName>
        <fullName evidence="2">Lipoxygenase domain-containing protein</fullName>
    </recommendedName>
</protein>
<dbReference type="Pfam" id="PF00305">
    <property type="entry name" value="Lipoxygenase"/>
    <property type="match status" value="1"/>
</dbReference>
<dbReference type="Proteomes" id="UP000594261">
    <property type="component" value="Chromosome 5"/>
</dbReference>
<keyword evidence="4" id="KW-1185">Reference proteome</keyword>
<dbReference type="InterPro" id="IPR036226">
    <property type="entry name" value="LipOase_C_sf"/>
</dbReference>
<evidence type="ECO:0000259" key="2">
    <source>
        <dbReference type="Pfam" id="PF00305"/>
    </source>
</evidence>